<sequence length="954" mass="105128">MGYTIKQKIDICLKAEANPHMTQIDLANWVMTEYGTKKPPSQTTISRILNSKNDLIASKETDFQLVRRRKQTNPLLRRILTEWITQAIWENIPITTPIIQSTANAIWTRLPKEEKDGNGVFNQKWCSHFIKRLNIDLTGYKKGDYMKLNDKYPLNKVWKLDEKIELKGFLYDLIKKENYSPQDIFVLDEFQLFYSLPLDQIFDVSSIDKGLKQSKSTTENSLTIMLGCNIDGSEKLAPLIVGKYDTFDISKTTHQSLKNVIPHAVSPQTLMNKITEAYRIFYKSNTNKWITSSMFQNYLLTLDHKIHSATPTRKILILLDDSSSHRIINLKFTNIRLCYLKNDANHKNPYNTTYSGVKFDYLPMNFGIIEEFKILYRLQQYLEMINLQRNNSKPTTTTNTTGKSSTTNSSPQQDDNSNPMTTATTPGSQMDLNTMSTTATATTLSSNINGLEVLSEEDYHIPIIRVIEWITRSWHSITQERIFSSWKKTHLFKLTGQDWPSDQTRQIASMTLDPLQIRLRDVYDPNKSYNKLAEIMGYLNVVIPWEIDELLGLVNERGKVTLSYASIEEIIGSCLSESYDGKKEGGMSDVDESLAGGGGSDENQWYNMNDSASAATTDNALFFNTKSSGFEFPLSEVVVEDHPSTTSSMEDSSNSKISDPPSVLSTTSQSAESLLPTSASSVVRLGGGGPDLESSSSSIPPIQITPPVLSSRFPSTSPPMIPLPPPPPTSVISGPSPMQYPSNESSIRLSTKHKSLPNNIDPNPWDTKRRRSGGQALSSSMSYEYPTLPPPPTSVLQQQQHIQQQSRLHMTASESAIGTSSSGGMYGGLTNSVRSPIGGFPKPPTASSSFQSPSVGHMGFPTTTTGNMPQIGGLIGGVVPGTSGGSGSGTPTGGSVNDFEVMNMLAKVIDMASSSDSIKLSENTLQELKYNLGMAQSKFGPSSGGGGSTGGGTT</sequence>
<accession>A0A8J5QMI7</accession>
<feature type="region of interest" description="Disordered" evidence="2">
    <location>
        <begin position="580"/>
        <end position="603"/>
    </location>
</feature>
<dbReference type="InterPro" id="IPR006600">
    <property type="entry name" value="HTH_CenpB_DNA-bd_dom"/>
</dbReference>
<feature type="compositionally biased region" description="Pro residues" evidence="2">
    <location>
        <begin position="716"/>
        <end position="729"/>
    </location>
</feature>
<dbReference type="GO" id="GO:0003677">
    <property type="term" value="F:DNA binding"/>
    <property type="evidence" value="ECO:0007669"/>
    <property type="project" value="UniProtKB-KW"/>
</dbReference>
<dbReference type="Pfam" id="PF03221">
    <property type="entry name" value="HTH_Tnp_Tc5"/>
    <property type="match status" value="1"/>
</dbReference>
<dbReference type="InterPro" id="IPR004875">
    <property type="entry name" value="DDE_SF_endonuclease_dom"/>
</dbReference>
<dbReference type="GO" id="GO:0005634">
    <property type="term" value="C:nucleus"/>
    <property type="evidence" value="ECO:0007669"/>
    <property type="project" value="TreeGrafter"/>
</dbReference>
<evidence type="ECO:0000313" key="4">
    <source>
        <dbReference type="EMBL" id="KAG7663022.1"/>
    </source>
</evidence>
<keyword evidence="5" id="KW-1185">Reference proteome</keyword>
<reference evidence="4 5" key="1">
    <citation type="journal article" date="2021" name="DNA Res.">
        <title>Genome analysis of Candida subhashii reveals its hybrid nature and dual mitochondrial genome conformations.</title>
        <authorList>
            <person name="Mixao V."/>
            <person name="Hegedusova E."/>
            <person name="Saus E."/>
            <person name="Pryszcz L.P."/>
            <person name="Cillingova A."/>
            <person name="Nosek J."/>
            <person name="Gabaldon T."/>
        </authorList>
    </citation>
    <scope>NUCLEOTIDE SEQUENCE [LARGE SCALE GENOMIC DNA]</scope>
    <source>
        <strain evidence="4 5">CBS 10753</strain>
    </source>
</reference>
<feature type="compositionally biased region" description="Low complexity" evidence="2">
    <location>
        <begin position="391"/>
        <end position="411"/>
    </location>
</feature>
<evidence type="ECO:0000259" key="3">
    <source>
        <dbReference type="PROSITE" id="PS51253"/>
    </source>
</evidence>
<comment type="caution">
    <text evidence="4">The sequence shown here is derived from an EMBL/GenBank/DDBJ whole genome shotgun (WGS) entry which is preliminary data.</text>
</comment>
<dbReference type="OrthoDB" id="125347at2759"/>
<dbReference type="EMBL" id="JAGSYN010000153">
    <property type="protein sequence ID" value="KAG7663022.1"/>
    <property type="molecule type" value="Genomic_DNA"/>
</dbReference>
<dbReference type="PANTHER" id="PTHR19303:SF73">
    <property type="entry name" value="PROTEIN PDC2"/>
    <property type="match status" value="1"/>
</dbReference>
<feature type="compositionally biased region" description="Low complexity" evidence="2">
    <location>
        <begin position="644"/>
        <end position="655"/>
    </location>
</feature>
<feature type="compositionally biased region" description="Polar residues" evidence="2">
    <location>
        <begin position="412"/>
        <end position="431"/>
    </location>
</feature>
<dbReference type="AlphaFoldDB" id="A0A8J5QMI7"/>
<feature type="compositionally biased region" description="Low complexity" evidence="2">
    <location>
        <begin position="694"/>
        <end position="707"/>
    </location>
</feature>
<gene>
    <name evidence="4" type="ORF">J8A68_003449</name>
</gene>
<organism evidence="4 5">
    <name type="scientific">[Candida] subhashii</name>
    <dbReference type="NCBI Taxonomy" id="561895"/>
    <lineage>
        <taxon>Eukaryota</taxon>
        <taxon>Fungi</taxon>
        <taxon>Dikarya</taxon>
        <taxon>Ascomycota</taxon>
        <taxon>Saccharomycotina</taxon>
        <taxon>Pichiomycetes</taxon>
        <taxon>Debaryomycetaceae</taxon>
        <taxon>Spathaspora</taxon>
    </lineage>
</organism>
<evidence type="ECO:0000256" key="1">
    <source>
        <dbReference type="ARBA" id="ARBA00023125"/>
    </source>
</evidence>
<feature type="compositionally biased region" description="Polar residues" evidence="2">
    <location>
        <begin position="739"/>
        <end position="749"/>
    </location>
</feature>
<dbReference type="Proteomes" id="UP000694255">
    <property type="component" value="Unassembled WGS sequence"/>
</dbReference>
<dbReference type="PROSITE" id="PS51253">
    <property type="entry name" value="HTH_CENPB"/>
    <property type="match status" value="1"/>
</dbReference>
<dbReference type="PANTHER" id="PTHR19303">
    <property type="entry name" value="TRANSPOSON"/>
    <property type="match status" value="1"/>
</dbReference>
<dbReference type="InterPro" id="IPR050863">
    <property type="entry name" value="CenT-Element_Derived"/>
</dbReference>
<feature type="compositionally biased region" description="Polar residues" evidence="2">
    <location>
        <begin position="663"/>
        <end position="681"/>
    </location>
</feature>
<evidence type="ECO:0000313" key="5">
    <source>
        <dbReference type="Proteomes" id="UP000694255"/>
    </source>
</evidence>
<keyword evidence="1" id="KW-0238">DNA-binding</keyword>
<name>A0A8J5QMI7_9ASCO</name>
<evidence type="ECO:0000256" key="2">
    <source>
        <dbReference type="SAM" id="MobiDB-lite"/>
    </source>
</evidence>
<dbReference type="GeneID" id="73470249"/>
<feature type="region of interest" description="Disordered" evidence="2">
    <location>
        <begin position="641"/>
        <end position="794"/>
    </location>
</feature>
<feature type="domain" description="HTH CENPB-type" evidence="3">
    <location>
        <begin position="64"/>
        <end position="139"/>
    </location>
</feature>
<protein>
    <submittedName>
        <fullName evidence="4">PDC2</fullName>
    </submittedName>
</protein>
<feature type="region of interest" description="Disordered" evidence="2">
    <location>
        <begin position="391"/>
        <end position="433"/>
    </location>
</feature>
<dbReference type="RefSeq" id="XP_049263255.1">
    <property type="nucleotide sequence ID" value="XM_049407306.1"/>
</dbReference>
<dbReference type="Pfam" id="PF03184">
    <property type="entry name" value="DDE_1"/>
    <property type="match status" value="1"/>
</dbReference>
<proteinExistence type="predicted"/>
<dbReference type="SMART" id="SM00674">
    <property type="entry name" value="CENPB"/>
    <property type="match status" value="1"/>
</dbReference>